<dbReference type="AlphaFoldDB" id="A0A1Q4I345"/>
<dbReference type="Pfam" id="PF17197">
    <property type="entry name" value="DUF5134"/>
    <property type="match status" value="1"/>
</dbReference>
<evidence type="ECO:0000313" key="2">
    <source>
        <dbReference type="EMBL" id="OJZ76387.1"/>
    </source>
</evidence>
<name>A0A1Q4I345_9MYCO</name>
<sequence length="213" mass="22961">MMGDAQRWILSTLFGAGIATYVYILVAQRGRWTSTVNHLLHLAMSVAMILMAWGVAMNLPTSGFVIFFLLAGAWFAGLAGQRSSPGGDRLTNGYYAVMMVAMAWMFVAMNGGLPIRLGHSSDHAEPPAAAMDMPADAMPAHEMPPAEPPAEWIATVNVIAALGFAIVTLYWVCRYVARRKLNAVPRTGRLAHFEPLYQACAAAGTALMFGTLL</sequence>
<feature type="transmembrane region" description="Helical" evidence="1">
    <location>
        <begin position="62"/>
        <end position="80"/>
    </location>
</feature>
<accession>A0A1Q4I345</accession>
<gene>
    <name evidence="2" type="ORF">BRW65_02025</name>
</gene>
<dbReference type="OrthoDB" id="4734452at2"/>
<feature type="transmembrane region" description="Helical" evidence="1">
    <location>
        <begin position="6"/>
        <end position="26"/>
    </location>
</feature>
<reference evidence="2 3" key="1">
    <citation type="submission" date="2016-11" db="EMBL/GenBank/DDBJ databases">
        <title>Genome sequences of unsequenced Mycobacteria.</title>
        <authorList>
            <person name="Greninger A.L."/>
            <person name="Fang F."/>
            <person name="Jerome K.R."/>
        </authorList>
    </citation>
    <scope>NUCLEOTIDE SEQUENCE [LARGE SCALE GENOMIC DNA]</scope>
    <source>
        <strain evidence="2 3">M11</strain>
    </source>
</reference>
<feature type="transmembrane region" description="Helical" evidence="1">
    <location>
        <begin position="152"/>
        <end position="172"/>
    </location>
</feature>
<feature type="transmembrane region" description="Helical" evidence="1">
    <location>
        <begin position="92"/>
        <end position="113"/>
    </location>
</feature>
<feature type="transmembrane region" description="Helical" evidence="1">
    <location>
        <begin position="38"/>
        <end position="56"/>
    </location>
</feature>
<proteinExistence type="predicted"/>
<evidence type="ECO:0000256" key="1">
    <source>
        <dbReference type="SAM" id="Phobius"/>
    </source>
</evidence>
<organism evidence="2 3">
    <name type="scientific">Mycobacterium paraffinicum</name>
    <dbReference type="NCBI Taxonomy" id="53378"/>
    <lineage>
        <taxon>Bacteria</taxon>
        <taxon>Bacillati</taxon>
        <taxon>Actinomycetota</taxon>
        <taxon>Actinomycetes</taxon>
        <taxon>Mycobacteriales</taxon>
        <taxon>Mycobacteriaceae</taxon>
        <taxon>Mycobacterium</taxon>
    </lineage>
</organism>
<evidence type="ECO:0008006" key="4">
    <source>
        <dbReference type="Google" id="ProtNLM"/>
    </source>
</evidence>
<keyword evidence="3" id="KW-1185">Reference proteome</keyword>
<evidence type="ECO:0000313" key="3">
    <source>
        <dbReference type="Proteomes" id="UP000186438"/>
    </source>
</evidence>
<dbReference type="InterPro" id="IPR033458">
    <property type="entry name" value="DUF5134"/>
</dbReference>
<comment type="caution">
    <text evidence="2">The sequence shown here is derived from an EMBL/GenBank/DDBJ whole genome shotgun (WGS) entry which is preliminary data.</text>
</comment>
<keyword evidence="1" id="KW-0812">Transmembrane</keyword>
<keyword evidence="1" id="KW-1133">Transmembrane helix</keyword>
<dbReference type="EMBL" id="MPNT01000001">
    <property type="protein sequence ID" value="OJZ76387.1"/>
    <property type="molecule type" value="Genomic_DNA"/>
</dbReference>
<protein>
    <recommendedName>
        <fullName evidence="4">DUF5134 domain-containing protein</fullName>
    </recommendedName>
</protein>
<keyword evidence="1" id="KW-0472">Membrane</keyword>
<dbReference type="Proteomes" id="UP000186438">
    <property type="component" value="Unassembled WGS sequence"/>
</dbReference>